<comment type="similarity">
    <text evidence="1">Belongs to the short-chain dehydrogenases/reductases (SDR) family.</text>
</comment>
<dbReference type="InterPro" id="IPR036291">
    <property type="entry name" value="NAD(P)-bd_dom_sf"/>
</dbReference>
<dbReference type="PROSITE" id="PS00061">
    <property type="entry name" value="ADH_SHORT"/>
    <property type="match status" value="1"/>
</dbReference>
<dbReference type="Gene3D" id="3.40.50.720">
    <property type="entry name" value="NAD(P)-binding Rossmann-like Domain"/>
    <property type="match status" value="1"/>
</dbReference>
<protein>
    <submittedName>
        <fullName evidence="3">Glucose 1-dehydrogenase</fullName>
    </submittedName>
</protein>
<dbReference type="InterPro" id="IPR002347">
    <property type="entry name" value="SDR_fam"/>
</dbReference>
<dbReference type="Proteomes" id="UP001500449">
    <property type="component" value="Unassembled WGS sequence"/>
</dbReference>
<evidence type="ECO:0000313" key="3">
    <source>
        <dbReference type="EMBL" id="GAA1856153.1"/>
    </source>
</evidence>
<evidence type="ECO:0000313" key="4">
    <source>
        <dbReference type="Proteomes" id="UP001500449"/>
    </source>
</evidence>
<accession>A0ABN2N7C8</accession>
<sequence>MSGDQQVAVVTGGSRGMGAAIVRDLAARGFRVVVASRKLGACEAVAAEIRREFGVAAIGVACHVGRWEDCDALIDRTLAEFGRIDVLVNNAGMSPLYPSLGEVTEELFDKVIGVNLKGPFRLAVRAGEEMARTYGGTIVNVSSTSAIEPHREEIPYAAAKAAVNTLTQGLARAFGPTVRVNSIMPGMFRTDIAKAWTEETMTLVERIALGRVAEAPEIVGAVRYLTSPDSSYTTGAVIKVDGGLVWAPA</sequence>
<dbReference type="EMBL" id="BAAAQK010000012">
    <property type="protein sequence ID" value="GAA1856153.1"/>
    <property type="molecule type" value="Genomic_DNA"/>
</dbReference>
<dbReference type="Pfam" id="PF13561">
    <property type="entry name" value="adh_short_C2"/>
    <property type="match status" value="1"/>
</dbReference>
<dbReference type="NCBIfam" id="NF005559">
    <property type="entry name" value="PRK07231.1"/>
    <property type="match status" value="1"/>
</dbReference>
<dbReference type="PANTHER" id="PTHR43639:SF1">
    <property type="entry name" value="SHORT-CHAIN DEHYDROGENASE_REDUCTASE FAMILY PROTEIN"/>
    <property type="match status" value="1"/>
</dbReference>
<dbReference type="InterPro" id="IPR020904">
    <property type="entry name" value="Sc_DH/Rdtase_CS"/>
</dbReference>
<keyword evidence="2" id="KW-0560">Oxidoreductase</keyword>
<keyword evidence="4" id="KW-1185">Reference proteome</keyword>
<dbReference type="RefSeq" id="WP_344419131.1">
    <property type="nucleotide sequence ID" value="NZ_BAAAQK010000012.1"/>
</dbReference>
<evidence type="ECO:0000256" key="2">
    <source>
        <dbReference type="ARBA" id="ARBA00023002"/>
    </source>
</evidence>
<dbReference type="PRINTS" id="PR00081">
    <property type="entry name" value="GDHRDH"/>
</dbReference>
<dbReference type="SUPFAM" id="SSF51735">
    <property type="entry name" value="NAD(P)-binding Rossmann-fold domains"/>
    <property type="match status" value="1"/>
</dbReference>
<dbReference type="CDD" id="cd05233">
    <property type="entry name" value="SDR_c"/>
    <property type="match status" value="1"/>
</dbReference>
<proteinExistence type="inferred from homology"/>
<organism evidence="3 4">
    <name type="scientific">Pseudonocardia ailaonensis</name>
    <dbReference type="NCBI Taxonomy" id="367279"/>
    <lineage>
        <taxon>Bacteria</taxon>
        <taxon>Bacillati</taxon>
        <taxon>Actinomycetota</taxon>
        <taxon>Actinomycetes</taxon>
        <taxon>Pseudonocardiales</taxon>
        <taxon>Pseudonocardiaceae</taxon>
        <taxon>Pseudonocardia</taxon>
    </lineage>
</organism>
<dbReference type="PRINTS" id="PR00080">
    <property type="entry name" value="SDRFAMILY"/>
</dbReference>
<evidence type="ECO:0000256" key="1">
    <source>
        <dbReference type="ARBA" id="ARBA00006484"/>
    </source>
</evidence>
<reference evidence="3 4" key="1">
    <citation type="journal article" date="2019" name="Int. J. Syst. Evol. Microbiol.">
        <title>The Global Catalogue of Microorganisms (GCM) 10K type strain sequencing project: providing services to taxonomists for standard genome sequencing and annotation.</title>
        <authorList>
            <consortium name="The Broad Institute Genomics Platform"/>
            <consortium name="The Broad Institute Genome Sequencing Center for Infectious Disease"/>
            <person name="Wu L."/>
            <person name="Ma J."/>
        </authorList>
    </citation>
    <scope>NUCLEOTIDE SEQUENCE [LARGE SCALE GENOMIC DNA]</scope>
    <source>
        <strain evidence="3 4">JCM 16009</strain>
    </source>
</reference>
<gene>
    <name evidence="3" type="ORF">GCM10009836_40430</name>
</gene>
<name>A0ABN2N7C8_9PSEU</name>
<dbReference type="PANTHER" id="PTHR43639">
    <property type="entry name" value="OXIDOREDUCTASE, SHORT-CHAIN DEHYDROGENASE/REDUCTASE FAMILY (AFU_ORTHOLOGUE AFUA_5G02870)"/>
    <property type="match status" value="1"/>
</dbReference>
<comment type="caution">
    <text evidence="3">The sequence shown here is derived from an EMBL/GenBank/DDBJ whole genome shotgun (WGS) entry which is preliminary data.</text>
</comment>